<dbReference type="Proteomes" id="UP000536195">
    <property type="component" value="Unassembled WGS sequence"/>
</dbReference>
<evidence type="ECO:0000313" key="13">
    <source>
        <dbReference type="Proteomes" id="UP000536195"/>
    </source>
</evidence>
<dbReference type="RefSeq" id="WP_104837758.1">
    <property type="nucleotide sequence ID" value="NZ_CP026606.1"/>
</dbReference>
<dbReference type="EMBL" id="JACDUI010000002">
    <property type="protein sequence ID" value="MBA2840691.1"/>
    <property type="molecule type" value="Genomic_DNA"/>
</dbReference>
<evidence type="ECO:0000313" key="8">
    <source>
        <dbReference type="EMBL" id="MBA2860392.1"/>
    </source>
</evidence>
<evidence type="ECO:0000256" key="3">
    <source>
        <dbReference type="PROSITE-ProRule" id="PRU00703"/>
    </source>
</evidence>
<dbReference type="SMART" id="SM00470">
    <property type="entry name" value="ParB"/>
    <property type="match status" value="1"/>
</dbReference>
<dbReference type="Proteomes" id="UP000590564">
    <property type="component" value="Unassembled WGS sequence"/>
</dbReference>
<dbReference type="KEGG" id="mmad:MMJJ_07710"/>
<sequence>MVYAEEYMTKKVHSITPDATVSDIIKLVKETTHDTFPVVVNSKVKGIVSVHDLIGKDESDEVSEFMTPRDDMIVTKPHTKIMDVGRIMFRTGFSKLPIVDENNNILGIITNTDVIRSQIEKTTPKKLKKIVNSYINLGYEVTTKRETIQIDDLIPTQANVYEDELYGRAYELKRGLAEPIIVIKTNVNEKYILVDGHHRAVAACLSNIKELEAHVLEINTDKTMGIEKTAEKQGLKSLKDIKILDEEKMNCSSAYKLRANILEL</sequence>
<dbReference type="Proteomes" id="UP000522365">
    <property type="component" value="Unassembled WGS sequence"/>
</dbReference>
<evidence type="ECO:0000313" key="11">
    <source>
        <dbReference type="Proteomes" id="UP000239462"/>
    </source>
</evidence>
<dbReference type="EMBL" id="JACHED010000003">
    <property type="protein sequence ID" value="MBB6497454.1"/>
    <property type="molecule type" value="Genomic_DNA"/>
</dbReference>
<dbReference type="InterPro" id="IPR046342">
    <property type="entry name" value="CBS_dom_sf"/>
</dbReference>
<gene>
    <name evidence="6" type="ORF">HNP87_001223</name>
    <name evidence="7" type="ORF">HNP89_001147</name>
    <name evidence="8" type="ORF">HNP91_001207</name>
    <name evidence="9" type="ORF">HNP92_001108</name>
    <name evidence="10" type="ORF">HNP96_001497</name>
    <name evidence="5" type="ORF">MMJJ_07710</name>
</gene>
<evidence type="ECO:0000313" key="10">
    <source>
        <dbReference type="EMBL" id="MBB6497454.1"/>
    </source>
</evidence>
<accession>A0A2L1C9Z0</accession>
<evidence type="ECO:0000313" key="15">
    <source>
        <dbReference type="Proteomes" id="UP000568063"/>
    </source>
</evidence>
<dbReference type="AlphaFoldDB" id="A0A2L1C9Z0"/>
<dbReference type="InterPro" id="IPR003115">
    <property type="entry name" value="ParB_N"/>
</dbReference>
<evidence type="ECO:0000313" key="7">
    <source>
        <dbReference type="EMBL" id="MBA2853190.1"/>
    </source>
</evidence>
<evidence type="ECO:0000313" key="9">
    <source>
        <dbReference type="EMBL" id="MBB6401803.1"/>
    </source>
</evidence>
<protein>
    <submittedName>
        <fullName evidence="6">IMP dehydrogenase</fullName>
        <ecNumber evidence="6">1.1.1.205</ecNumber>
    </submittedName>
    <submittedName>
        <fullName evidence="5">Magnesium transporter MgtE</fullName>
    </submittedName>
</protein>
<dbReference type="SUPFAM" id="SSF54631">
    <property type="entry name" value="CBS-domain pair"/>
    <property type="match status" value="1"/>
</dbReference>
<dbReference type="EMBL" id="JACDUM010000002">
    <property type="protein sequence ID" value="MBA2860392.1"/>
    <property type="molecule type" value="Genomic_DNA"/>
</dbReference>
<feature type="domain" description="CBS" evidence="4">
    <location>
        <begin position="66"/>
        <end position="125"/>
    </location>
</feature>
<dbReference type="PIRSF" id="PIRSF004699">
    <property type="entry name" value="UCP004699_CBS_ParB"/>
    <property type="match status" value="1"/>
</dbReference>
<evidence type="ECO:0000313" key="14">
    <source>
        <dbReference type="Proteomes" id="UP000563838"/>
    </source>
</evidence>
<dbReference type="Pfam" id="PF00571">
    <property type="entry name" value="CBS"/>
    <property type="match status" value="2"/>
</dbReference>
<dbReference type="Gene3D" id="3.10.580.10">
    <property type="entry name" value="CBS-domain"/>
    <property type="match status" value="1"/>
</dbReference>
<proteinExistence type="predicted"/>
<dbReference type="EMBL" id="CP026606">
    <property type="protein sequence ID" value="AVB76182.1"/>
    <property type="molecule type" value="Genomic_DNA"/>
</dbReference>
<reference evidence="5" key="2">
    <citation type="submission" date="2018-02" db="EMBL/GenBank/DDBJ databases">
        <title>Complete genome sequence of the Methanococcus maripaludis type strain JJ (DSM 2067), a model for selenoprotein synthesis in Archaea.</title>
        <authorList>
            <person name="Poehlein A."/>
            <person name="Heym D."/>
            <person name="Quitzke V."/>
            <person name="Fersch J."/>
            <person name="Daniel R."/>
            <person name="Rother M."/>
        </authorList>
    </citation>
    <scope>NUCLEOTIDE SEQUENCE [LARGE SCALE GENOMIC DNA]</scope>
    <source>
        <strain evidence="5">DSM 2067</strain>
    </source>
</reference>
<dbReference type="InterPro" id="IPR000644">
    <property type="entry name" value="CBS_dom"/>
</dbReference>
<dbReference type="PROSITE" id="PS51371">
    <property type="entry name" value="CBS"/>
    <property type="match status" value="2"/>
</dbReference>
<reference evidence="12 14" key="3">
    <citation type="submission" date="2020-07" db="EMBL/GenBank/DDBJ databases">
        <title>Genomic Encyclopedia of Type Strains, Phase IV (KMG-V): Genome sequencing to study the core and pangenomes of soil and plant-associated prokaryotes.</title>
        <authorList>
            <person name="Whitman W."/>
        </authorList>
    </citation>
    <scope>NUCLEOTIDE SEQUENCE [LARGE SCALE GENOMIC DNA]</scope>
    <source>
        <strain evidence="6 14">A4</strain>
        <strain evidence="9 13">C11</strain>
        <strain evidence="8 15">C9</strain>
        <strain evidence="10 16">D1</strain>
        <strain evidence="7 12">S1</strain>
    </source>
</reference>
<dbReference type="InterPro" id="IPR016427">
    <property type="entry name" value="UCP004699_CBS/ParB"/>
</dbReference>
<organism evidence="5 11">
    <name type="scientific">Methanococcus maripaludis</name>
    <name type="common">Methanococcus deltae</name>
    <dbReference type="NCBI Taxonomy" id="39152"/>
    <lineage>
        <taxon>Archaea</taxon>
        <taxon>Methanobacteriati</taxon>
        <taxon>Methanobacteriota</taxon>
        <taxon>Methanomada group</taxon>
        <taxon>Methanococci</taxon>
        <taxon>Methanococcales</taxon>
        <taxon>Methanococcaceae</taxon>
        <taxon>Methanococcus</taxon>
    </lineage>
</organism>
<dbReference type="GO" id="GO:0003938">
    <property type="term" value="F:IMP dehydrogenase activity"/>
    <property type="evidence" value="ECO:0007669"/>
    <property type="project" value="UniProtKB-EC"/>
</dbReference>
<evidence type="ECO:0000256" key="1">
    <source>
        <dbReference type="ARBA" id="ARBA00022737"/>
    </source>
</evidence>
<evidence type="ECO:0000313" key="6">
    <source>
        <dbReference type="EMBL" id="MBA2840691.1"/>
    </source>
</evidence>
<dbReference type="EMBL" id="JACDUK010000002">
    <property type="protein sequence ID" value="MBA2853190.1"/>
    <property type="molecule type" value="Genomic_DNA"/>
</dbReference>
<evidence type="ECO:0000313" key="12">
    <source>
        <dbReference type="Proteomes" id="UP000522365"/>
    </source>
</evidence>
<dbReference type="InterPro" id="IPR051257">
    <property type="entry name" value="Diverse_CBS-Domain"/>
</dbReference>
<evidence type="ECO:0000313" key="16">
    <source>
        <dbReference type="Proteomes" id="UP000590564"/>
    </source>
</evidence>
<dbReference type="Proteomes" id="UP000563838">
    <property type="component" value="Unassembled WGS sequence"/>
</dbReference>
<dbReference type="Proteomes" id="UP000239462">
    <property type="component" value="Chromosome"/>
</dbReference>
<dbReference type="Proteomes" id="UP000568063">
    <property type="component" value="Unassembled WGS sequence"/>
</dbReference>
<name>A0A2L1C9Z0_METMI</name>
<dbReference type="EC" id="1.1.1.205" evidence="6"/>
<evidence type="ECO:0000313" key="5">
    <source>
        <dbReference type="EMBL" id="AVB76182.1"/>
    </source>
</evidence>
<dbReference type="PANTHER" id="PTHR43080">
    <property type="entry name" value="CBS DOMAIN-CONTAINING PROTEIN CBSX3, MITOCHONDRIAL"/>
    <property type="match status" value="1"/>
</dbReference>
<dbReference type="Gene3D" id="3.90.1530.10">
    <property type="entry name" value="Conserved hypothetical protein from pyrococcus furiosus pfu- 392566-001, ParB domain"/>
    <property type="match status" value="1"/>
</dbReference>
<keyword evidence="1" id="KW-0677">Repeat</keyword>
<dbReference type="EMBL" id="JACHEC010000002">
    <property type="protein sequence ID" value="MBB6401803.1"/>
    <property type="molecule type" value="Genomic_DNA"/>
</dbReference>
<dbReference type="GeneID" id="36101861"/>
<reference evidence="11" key="1">
    <citation type="journal article" date="2018" name="Genome Announc.">
        <title>Complete Genome Sequence of the Methanococcus maripaludis Type Strain JJ (DSM 2067), a Model for Selenoprotein Synthesis in Archaea.</title>
        <authorList>
            <person name="Poehlein A."/>
            <person name="Heym D."/>
            <person name="Quitzke V."/>
            <person name="Fersch J."/>
            <person name="Daniel R."/>
            <person name="Rother M."/>
        </authorList>
    </citation>
    <scope>NUCLEOTIDE SEQUENCE [LARGE SCALE GENOMIC DNA]</scope>
    <source>
        <strain evidence="11">DSM 2067</strain>
    </source>
</reference>
<feature type="domain" description="CBS" evidence="4">
    <location>
        <begin position="8"/>
        <end position="64"/>
    </location>
</feature>
<dbReference type="PANTHER" id="PTHR43080:SF2">
    <property type="entry name" value="CBS DOMAIN-CONTAINING PROTEIN"/>
    <property type="match status" value="1"/>
</dbReference>
<evidence type="ECO:0000256" key="2">
    <source>
        <dbReference type="ARBA" id="ARBA00023122"/>
    </source>
</evidence>
<keyword evidence="6" id="KW-0560">Oxidoreductase</keyword>
<dbReference type="InterPro" id="IPR036086">
    <property type="entry name" value="ParB/Sulfiredoxin_sf"/>
</dbReference>
<keyword evidence="2 3" id="KW-0129">CBS domain</keyword>
<evidence type="ECO:0000259" key="4">
    <source>
        <dbReference type="PROSITE" id="PS51371"/>
    </source>
</evidence>
<dbReference type="SMART" id="SM00116">
    <property type="entry name" value="CBS"/>
    <property type="match status" value="2"/>
</dbReference>
<dbReference type="SUPFAM" id="SSF110849">
    <property type="entry name" value="ParB/Sulfiredoxin"/>
    <property type="match status" value="1"/>
</dbReference>